<protein>
    <submittedName>
        <fullName evidence="2">2-alkenal reductase</fullName>
    </submittedName>
</protein>
<dbReference type="Proteomes" id="UP000245207">
    <property type="component" value="Unassembled WGS sequence"/>
</dbReference>
<dbReference type="OrthoDB" id="809632at2759"/>
<dbReference type="PANTHER" id="PTHR43205">
    <property type="entry name" value="PROSTAGLANDIN REDUCTASE"/>
    <property type="match status" value="1"/>
</dbReference>
<feature type="region of interest" description="Disordered" evidence="1">
    <location>
        <begin position="28"/>
        <end position="49"/>
    </location>
</feature>
<evidence type="ECO:0000313" key="3">
    <source>
        <dbReference type="Proteomes" id="UP000245207"/>
    </source>
</evidence>
<dbReference type="GO" id="GO:0032440">
    <property type="term" value="F:2-alkenal reductase [NAD(P)H] activity"/>
    <property type="evidence" value="ECO:0007669"/>
    <property type="project" value="TreeGrafter"/>
</dbReference>
<comment type="caution">
    <text evidence="2">The sequence shown here is derived from an EMBL/GenBank/DDBJ whole genome shotgun (WGS) entry which is preliminary data.</text>
</comment>
<dbReference type="InterPro" id="IPR045010">
    <property type="entry name" value="MDR_fam"/>
</dbReference>
<sequence>MDEIKAPNTVTQQGVSRVKKPFVMVIQKTPKKKSSNGRIGGSKHGHSTRRITGKKTIFYGCVPGMTAYIGFYDICSPKKGEYVFVSAASGAVGQLVGQLAKSSGCSIVWSAGTKEKVLAFDILAYFILI</sequence>
<organism evidence="2 3">
    <name type="scientific">Artemisia annua</name>
    <name type="common">Sweet wormwood</name>
    <dbReference type="NCBI Taxonomy" id="35608"/>
    <lineage>
        <taxon>Eukaryota</taxon>
        <taxon>Viridiplantae</taxon>
        <taxon>Streptophyta</taxon>
        <taxon>Embryophyta</taxon>
        <taxon>Tracheophyta</taxon>
        <taxon>Spermatophyta</taxon>
        <taxon>Magnoliopsida</taxon>
        <taxon>eudicotyledons</taxon>
        <taxon>Gunneridae</taxon>
        <taxon>Pentapetalae</taxon>
        <taxon>asterids</taxon>
        <taxon>campanulids</taxon>
        <taxon>Asterales</taxon>
        <taxon>Asteraceae</taxon>
        <taxon>Asteroideae</taxon>
        <taxon>Anthemideae</taxon>
        <taxon>Artemisiinae</taxon>
        <taxon>Artemisia</taxon>
    </lineage>
</organism>
<dbReference type="SUPFAM" id="SSF51735">
    <property type="entry name" value="NAD(P)-binding Rossmann-fold domains"/>
    <property type="match status" value="1"/>
</dbReference>
<dbReference type="PANTHER" id="PTHR43205:SF7">
    <property type="entry name" value="PROSTAGLANDIN REDUCTASE 1"/>
    <property type="match status" value="1"/>
</dbReference>
<dbReference type="AlphaFoldDB" id="A0A2U1M5W8"/>
<dbReference type="Gene3D" id="3.40.50.720">
    <property type="entry name" value="NAD(P)-binding Rossmann-like Domain"/>
    <property type="match status" value="1"/>
</dbReference>
<feature type="compositionally biased region" description="Basic residues" evidence="1">
    <location>
        <begin position="29"/>
        <end position="49"/>
    </location>
</feature>
<dbReference type="InterPro" id="IPR036291">
    <property type="entry name" value="NAD(P)-bd_dom_sf"/>
</dbReference>
<keyword evidence="3" id="KW-1185">Reference proteome</keyword>
<dbReference type="STRING" id="35608.A0A2U1M5W8"/>
<evidence type="ECO:0000256" key="1">
    <source>
        <dbReference type="SAM" id="MobiDB-lite"/>
    </source>
</evidence>
<name>A0A2U1M5W8_ARTAN</name>
<accession>A0A2U1M5W8</accession>
<proteinExistence type="predicted"/>
<reference evidence="2 3" key="1">
    <citation type="journal article" date="2018" name="Mol. Plant">
        <title>The genome of Artemisia annua provides insight into the evolution of Asteraceae family and artemisinin biosynthesis.</title>
        <authorList>
            <person name="Shen Q."/>
            <person name="Zhang L."/>
            <person name="Liao Z."/>
            <person name="Wang S."/>
            <person name="Yan T."/>
            <person name="Shi P."/>
            <person name="Liu M."/>
            <person name="Fu X."/>
            <person name="Pan Q."/>
            <person name="Wang Y."/>
            <person name="Lv Z."/>
            <person name="Lu X."/>
            <person name="Zhang F."/>
            <person name="Jiang W."/>
            <person name="Ma Y."/>
            <person name="Chen M."/>
            <person name="Hao X."/>
            <person name="Li L."/>
            <person name="Tang Y."/>
            <person name="Lv G."/>
            <person name="Zhou Y."/>
            <person name="Sun X."/>
            <person name="Brodelius P.E."/>
            <person name="Rose J.K.C."/>
            <person name="Tang K."/>
        </authorList>
    </citation>
    <scope>NUCLEOTIDE SEQUENCE [LARGE SCALE GENOMIC DNA]</scope>
    <source>
        <strain evidence="3">cv. Huhao1</strain>
        <tissue evidence="2">Leaf</tissue>
    </source>
</reference>
<dbReference type="EMBL" id="PKPP01006392">
    <property type="protein sequence ID" value="PWA56655.1"/>
    <property type="molecule type" value="Genomic_DNA"/>
</dbReference>
<evidence type="ECO:0000313" key="2">
    <source>
        <dbReference type="EMBL" id="PWA56655.1"/>
    </source>
</evidence>
<gene>
    <name evidence="2" type="ORF">CTI12_AA417140</name>
</gene>